<dbReference type="AlphaFoldDB" id="A0A7L1MYU6"/>
<evidence type="ECO:0000256" key="5">
    <source>
        <dbReference type="ARBA" id="ARBA00022737"/>
    </source>
</evidence>
<dbReference type="OrthoDB" id="5978115at2759"/>
<organism evidence="13 14">
    <name type="scientific">Rhinopomastus cyanomelas</name>
    <name type="common">Common scimitarbill</name>
    <dbReference type="NCBI Taxonomy" id="113115"/>
    <lineage>
        <taxon>Eukaryota</taxon>
        <taxon>Metazoa</taxon>
        <taxon>Chordata</taxon>
        <taxon>Craniata</taxon>
        <taxon>Vertebrata</taxon>
        <taxon>Euteleostomi</taxon>
        <taxon>Archelosauria</taxon>
        <taxon>Archosauria</taxon>
        <taxon>Dinosauria</taxon>
        <taxon>Saurischia</taxon>
        <taxon>Theropoda</taxon>
        <taxon>Coelurosauria</taxon>
        <taxon>Aves</taxon>
        <taxon>Neognathae</taxon>
        <taxon>Neoaves</taxon>
        <taxon>Telluraves</taxon>
        <taxon>Coraciimorphae</taxon>
        <taxon>Bucerotiformes</taxon>
        <taxon>Rhinopomastidae</taxon>
        <taxon>Rhinopomastus</taxon>
    </lineage>
</organism>
<dbReference type="Pfam" id="PF13229">
    <property type="entry name" value="Beta_helix"/>
    <property type="match status" value="1"/>
</dbReference>
<dbReference type="FunFam" id="2.160.20.10:FF:000020">
    <property type="entry name" value="SHC SH2 domain-binding protein 1"/>
    <property type="match status" value="1"/>
</dbReference>
<dbReference type="PANTHER" id="PTHR14695">
    <property type="entry name" value="SHC SH2-DOMAIN BINDING PROTEIN 1-RELATED"/>
    <property type="match status" value="1"/>
</dbReference>
<protein>
    <recommendedName>
        <fullName evidence="10">SHC SH2 domain-binding protein 1</fullName>
    </recommendedName>
</protein>
<comment type="function">
    <text evidence="8">May play a role in signaling pathways governing cellular proliferation, cell growth and differentiation. May be a component of a novel signaling pathway downstream of Shc. Acts as a positive regulator of FGF signaling in neural progenitor cells.</text>
</comment>
<dbReference type="InterPro" id="IPR012334">
    <property type="entry name" value="Pectin_lyas_fold"/>
</dbReference>
<accession>A0A7L1MYU6</accession>
<dbReference type="InterPro" id="IPR057508">
    <property type="entry name" value="SHCBP-like_N"/>
</dbReference>
<comment type="subcellular location">
    <subcellularLocation>
        <location evidence="1">Cytoplasm</location>
        <location evidence="1">Cytoskeleton</location>
        <location evidence="1">Spindle</location>
    </subcellularLocation>
    <subcellularLocation>
        <location evidence="2">Midbody</location>
    </subcellularLocation>
</comment>
<dbReference type="Gene3D" id="2.160.20.10">
    <property type="entry name" value="Single-stranded right-handed beta-helix, Pectin lyase-like"/>
    <property type="match status" value="1"/>
</dbReference>
<proteinExistence type="predicted"/>
<evidence type="ECO:0000259" key="12">
    <source>
        <dbReference type="Pfam" id="PF23762"/>
    </source>
</evidence>
<dbReference type="GO" id="GO:0005819">
    <property type="term" value="C:spindle"/>
    <property type="evidence" value="ECO:0007669"/>
    <property type="project" value="UniProtKB-SubCell"/>
</dbReference>
<dbReference type="Proteomes" id="UP000565785">
    <property type="component" value="Unassembled WGS sequence"/>
</dbReference>
<evidence type="ECO:0000259" key="11">
    <source>
        <dbReference type="Pfam" id="PF13229"/>
    </source>
</evidence>
<dbReference type="SUPFAM" id="SSF51126">
    <property type="entry name" value="Pectin lyase-like"/>
    <property type="match status" value="1"/>
</dbReference>
<evidence type="ECO:0000313" key="13">
    <source>
        <dbReference type="EMBL" id="NXN92462.1"/>
    </source>
</evidence>
<feature type="non-terminal residue" evidence="13">
    <location>
        <position position="1"/>
    </location>
</feature>
<dbReference type="PANTHER" id="PTHR14695:SF8">
    <property type="entry name" value="SHC SH2 DOMAIN-BINDING PROTEIN 1"/>
    <property type="match status" value="1"/>
</dbReference>
<dbReference type="GO" id="GO:0030496">
    <property type="term" value="C:midbody"/>
    <property type="evidence" value="ECO:0007669"/>
    <property type="project" value="UniProtKB-SubCell"/>
</dbReference>
<evidence type="ECO:0000256" key="6">
    <source>
        <dbReference type="ARBA" id="ARBA00022990"/>
    </source>
</evidence>
<evidence type="ECO:0000256" key="4">
    <source>
        <dbReference type="ARBA" id="ARBA00022553"/>
    </source>
</evidence>
<comment type="caution">
    <text evidence="13">The sequence shown here is derived from an EMBL/GenBank/DDBJ whole genome shotgun (WGS) entry which is preliminary data.</text>
</comment>
<evidence type="ECO:0000256" key="2">
    <source>
        <dbReference type="ARBA" id="ARBA00004214"/>
    </source>
</evidence>
<sequence>QEDDDACSDYGSCDKPGTALGKTVPDGNVLFPDTFQTDHLLFYERFKAYQDYILADCKASEVKEFTAEYLEKVLEPSGWQAVWRTNVFEVLVEVVGVEYSALQAVVQLNDPFLCKSQSSTFTLECMQELLKLKEHQIPLQELWVVYDESGDFDQTALAVEHIRFFYQCIWRTWDEEYEDDFDYFVRCVEPRLRLHYDILEHRVPSGLVAEYQSLLSQCEEVYRKFLDVRNSIPGSDSDSEVENVAMVEGLKLYEKTEHLKRKLKLIENPLLRYVFGYQKYSGLQAKGLRQTGTKITHVVSLTMLASKLQSLIRDKLSPQSYGEEVEIQFHSDPLAAVNACYEGDTVIICPGHYVVDGVFCIADSVNIEGYGLPDEIVIEKQGKGDNFFDCTGANIRISSVKLVQHDAVEGILNIHHGKTTLENCVLQCETTGVTVRTSAELFMKYSDLYGAKGAGVEIYPGSACTLLDNGIHHCKEGILIKNFLDEHCDIPKITMVNNVIHNNEGYGVILVRPAVPSDVKDLSASAERTKGILLFLLETPRTSKSSIPRLLDSIIRNQVSNLTACIEGFGQGQLPECITDELELCEQVEILPKTEDNSEITKELGATSAKKSQMCKKRLSELGITEANENLISQEMFVSIVGNQFKWNGKGSFGVFLF</sequence>
<dbReference type="SMART" id="SM00710">
    <property type="entry name" value="PbH1"/>
    <property type="match status" value="4"/>
</dbReference>
<keyword evidence="6" id="KW-0007">Acetylation</keyword>
<evidence type="ECO:0000256" key="3">
    <source>
        <dbReference type="ARBA" id="ARBA00022490"/>
    </source>
</evidence>
<feature type="domain" description="Right handed beta helix" evidence="11">
    <location>
        <begin position="406"/>
        <end position="511"/>
    </location>
</feature>
<keyword evidence="4" id="KW-0597">Phosphoprotein</keyword>
<evidence type="ECO:0000313" key="14">
    <source>
        <dbReference type="Proteomes" id="UP000565785"/>
    </source>
</evidence>
<reference evidence="13 14" key="1">
    <citation type="submission" date="2019-09" db="EMBL/GenBank/DDBJ databases">
        <title>Bird 10,000 Genomes (B10K) Project - Family phase.</title>
        <authorList>
            <person name="Zhang G."/>
        </authorList>
    </citation>
    <scope>NUCLEOTIDE SEQUENCE [LARGE SCALE GENOMIC DNA]</scope>
    <source>
        <strain evidence="13">B10K-DU-002-35</strain>
        <tissue evidence="13">Muscle</tissue>
    </source>
</reference>
<evidence type="ECO:0000256" key="1">
    <source>
        <dbReference type="ARBA" id="ARBA00004186"/>
    </source>
</evidence>
<dbReference type="GO" id="GO:0008543">
    <property type="term" value="P:fibroblast growth factor receptor signaling pathway"/>
    <property type="evidence" value="ECO:0007669"/>
    <property type="project" value="TreeGrafter"/>
</dbReference>
<dbReference type="EMBL" id="VXBP01001141">
    <property type="protein sequence ID" value="NXN92462.1"/>
    <property type="molecule type" value="Genomic_DNA"/>
</dbReference>
<evidence type="ECO:0000256" key="8">
    <source>
        <dbReference type="ARBA" id="ARBA00060052"/>
    </source>
</evidence>
<dbReference type="InterPro" id="IPR039448">
    <property type="entry name" value="Beta_helix"/>
</dbReference>
<feature type="non-terminal residue" evidence="13">
    <location>
        <position position="658"/>
    </location>
</feature>
<dbReference type="Pfam" id="PF23762">
    <property type="entry name" value="SHCBP_N"/>
    <property type="match status" value="1"/>
</dbReference>
<evidence type="ECO:0000256" key="9">
    <source>
        <dbReference type="ARBA" id="ARBA00063050"/>
    </source>
</evidence>
<keyword evidence="7" id="KW-0206">Cytoskeleton</keyword>
<keyword evidence="5" id="KW-0677">Repeat</keyword>
<keyword evidence="14" id="KW-1185">Reference proteome</keyword>
<dbReference type="InterPro" id="IPR006626">
    <property type="entry name" value="PbH1"/>
</dbReference>
<keyword evidence="3" id="KW-0963">Cytoplasm</keyword>
<feature type="domain" description="SHC SH2" evidence="12">
    <location>
        <begin position="44"/>
        <end position="272"/>
    </location>
</feature>
<evidence type="ECO:0000256" key="10">
    <source>
        <dbReference type="ARBA" id="ARBA00073380"/>
    </source>
</evidence>
<dbReference type="InterPro" id="IPR011050">
    <property type="entry name" value="Pectin_lyase_fold/virulence"/>
</dbReference>
<dbReference type="InterPro" id="IPR045140">
    <property type="entry name" value="SHCBP1-like"/>
</dbReference>
<comment type="subunit">
    <text evidence="9">Interacts directly with isoform p52shc of SHC1 via its SH2 domain. Interacts with TRIM71; leading to enhanced SHCBP1 protein stability. Interacts with both members of the centralspindlin complex, KIF23 and RACGAP1.</text>
</comment>
<gene>
    <name evidence="13" type="primary">Shcbp1</name>
    <name evidence="13" type="ORF">RHICYA_R10447</name>
</gene>
<evidence type="ECO:0000256" key="7">
    <source>
        <dbReference type="ARBA" id="ARBA00023212"/>
    </source>
</evidence>
<name>A0A7L1MYU6_RHICY</name>